<keyword evidence="3" id="KW-0407">Ion channel</keyword>
<gene>
    <name evidence="5" type="ORF">MGAL_10B002096</name>
</gene>
<dbReference type="PRINTS" id="PR00252">
    <property type="entry name" value="NRIONCHANNEL"/>
</dbReference>
<protein>
    <recommendedName>
        <fullName evidence="4">Neurotransmitter-gated ion-channel ligand-binding domain-containing protein</fullName>
    </recommendedName>
</protein>
<evidence type="ECO:0000256" key="2">
    <source>
        <dbReference type="ARBA" id="ARBA00023136"/>
    </source>
</evidence>
<dbReference type="InterPro" id="IPR006201">
    <property type="entry name" value="Neur_channel"/>
</dbReference>
<dbReference type="EMBL" id="UYJE01003258">
    <property type="protein sequence ID" value="VDI17814.1"/>
    <property type="molecule type" value="Genomic_DNA"/>
</dbReference>
<dbReference type="GO" id="GO:0016020">
    <property type="term" value="C:membrane"/>
    <property type="evidence" value="ECO:0007669"/>
    <property type="project" value="UniProtKB-SubCell"/>
</dbReference>
<dbReference type="Gene3D" id="2.70.170.10">
    <property type="entry name" value="Neurotransmitter-gated ion-channel ligand-binding domain"/>
    <property type="match status" value="1"/>
</dbReference>
<comment type="similarity">
    <text evidence="3">Belongs to the ligand-gated ion channel (TC 1.A.9) family.</text>
</comment>
<comment type="caution">
    <text evidence="5">The sequence shown here is derived from an EMBL/GenBank/DDBJ whole genome shotgun (WGS) entry which is preliminary data.</text>
</comment>
<dbReference type="GO" id="GO:0004888">
    <property type="term" value="F:transmembrane signaling receptor activity"/>
    <property type="evidence" value="ECO:0007669"/>
    <property type="project" value="InterPro"/>
</dbReference>
<evidence type="ECO:0000256" key="3">
    <source>
        <dbReference type="RuleBase" id="RU000687"/>
    </source>
</evidence>
<dbReference type="PANTHER" id="PTHR18945">
    <property type="entry name" value="NEUROTRANSMITTER GATED ION CHANNEL"/>
    <property type="match status" value="1"/>
</dbReference>
<evidence type="ECO:0000313" key="6">
    <source>
        <dbReference type="Proteomes" id="UP000596742"/>
    </source>
</evidence>
<accession>A0A8B6DFI9</accession>
<keyword evidence="6" id="KW-1185">Reference proteome</keyword>
<comment type="subcellular location">
    <subcellularLocation>
        <location evidence="1">Membrane</location>
        <topology evidence="1">Multi-pass membrane protein</topology>
    </subcellularLocation>
</comment>
<dbReference type="Proteomes" id="UP000596742">
    <property type="component" value="Unassembled WGS sequence"/>
</dbReference>
<feature type="domain" description="Neurotransmitter-gated ion-channel ligand-binding" evidence="4">
    <location>
        <begin position="20"/>
        <end position="176"/>
    </location>
</feature>
<dbReference type="PROSITE" id="PS00236">
    <property type="entry name" value="NEUROTR_ION_CHANNEL"/>
    <property type="match status" value="1"/>
</dbReference>
<evidence type="ECO:0000259" key="4">
    <source>
        <dbReference type="Pfam" id="PF02931"/>
    </source>
</evidence>
<dbReference type="InterPro" id="IPR036734">
    <property type="entry name" value="Neur_chan_lig-bd_sf"/>
</dbReference>
<dbReference type="InterPro" id="IPR018000">
    <property type="entry name" value="Neurotransmitter_ion_chnl_CS"/>
</dbReference>
<evidence type="ECO:0000256" key="1">
    <source>
        <dbReference type="ARBA" id="ARBA00004141"/>
    </source>
</evidence>
<keyword evidence="3" id="KW-0406">Ion transport</keyword>
<keyword evidence="2" id="KW-0472">Membrane</keyword>
<dbReference type="GO" id="GO:0005230">
    <property type="term" value="F:extracellular ligand-gated monoatomic ion channel activity"/>
    <property type="evidence" value="ECO:0007669"/>
    <property type="project" value="InterPro"/>
</dbReference>
<dbReference type="SUPFAM" id="SSF63712">
    <property type="entry name" value="Nicotinic receptor ligand binding domain-like"/>
    <property type="match status" value="1"/>
</dbReference>
<dbReference type="Pfam" id="PF02931">
    <property type="entry name" value="Neur_chan_LBD"/>
    <property type="match status" value="1"/>
</dbReference>
<keyword evidence="3" id="KW-0813">Transport</keyword>
<dbReference type="InterPro" id="IPR006202">
    <property type="entry name" value="Neur_chan_lig-bd"/>
</dbReference>
<organism evidence="5 6">
    <name type="scientific">Mytilus galloprovincialis</name>
    <name type="common">Mediterranean mussel</name>
    <dbReference type="NCBI Taxonomy" id="29158"/>
    <lineage>
        <taxon>Eukaryota</taxon>
        <taxon>Metazoa</taxon>
        <taxon>Spiralia</taxon>
        <taxon>Lophotrochozoa</taxon>
        <taxon>Mollusca</taxon>
        <taxon>Bivalvia</taxon>
        <taxon>Autobranchia</taxon>
        <taxon>Pteriomorphia</taxon>
        <taxon>Mytilida</taxon>
        <taxon>Mytiloidea</taxon>
        <taxon>Mytilidae</taxon>
        <taxon>Mytilinae</taxon>
        <taxon>Mytilus</taxon>
    </lineage>
</organism>
<dbReference type="AlphaFoldDB" id="A0A8B6DFI9"/>
<name>A0A8B6DFI9_MYTGA</name>
<proteinExistence type="inferred from homology"/>
<dbReference type="CDD" id="cd18989">
    <property type="entry name" value="LGIC_ECD_cation"/>
    <property type="match status" value="1"/>
</dbReference>
<sequence length="180" mass="21450">MCFLLTVYNGFHQSSDVVKNLFNNLFINKSYNKQVRPINDQNATIIVTVDFELFSNHDFDEVAEKIAVSGNLEVIWWDDQLVWNRSAYNDIYDMLLLQDMIWKPDVVLKNGYNKFEELGGSFYYVIVNHNGLVAWYPYHMFESKCSMDVTFYPFDEQNCHVIFIIWSYRYYKVGFYPDSK</sequence>
<evidence type="ECO:0000313" key="5">
    <source>
        <dbReference type="EMBL" id="VDI17814.1"/>
    </source>
</evidence>
<dbReference type="OrthoDB" id="6108060at2759"/>
<dbReference type="FunFam" id="2.70.170.10:FF:000028">
    <property type="entry name" value="AcetylCholine Receptor"/>
    <property type="match status" value="1"/>
</dbReference>
<reference evidence="5" key="1">
    <citation type="submission" date="2018-11" db="EMBL/GenBank/DDBJ databases">
        <authorList>
            <person name="Alioto T."/>
            <person name="Alioto T."/>
        </authorList>
    </citation>
    <scope>NUCLEOTIDE SEQUENCE</scope>
</reference>